<feature type="compositionally biased region" description="Polar residues" evidence="1">
    <location>
        <begin position="1"/>
        <end position="17"/>
    </location>
</feature>
<protein>
    <recommendedName>
        <fullName evidence="2">DH domain-containing protein</fullName>
    </recommendedName>
</protein>
<comment type="caution">
    <text evidence="3">The sequence shown here is derived from an EMBL/GenBank/DDBJ whole genome shotgun (WGS) entry which is preliminary data.</text>
</comment>
<feature type="region of interest" description="Disordered" evidence="1">
    <location>
        <begin position="1170"/>
        <end position="1215"/>
    </location>
</feature>
<feature type="region of interest" description="Disordered" evidence="1">
    <location>
        <begin position="1437"/>
        <end position="1474"/>
    </location>
</feature>
<dbReference type="InterPro" id="IPR051092">
    <property type="entry name" value="FYVE_RhoGEF_PH"/>
</dbReference>
<feature type="domain" description="DH" evidence="2">
    <location>
        <begin position="857"/>
        <end position="1067"/>
    </location>
</feature>
<feature type="compositionally biased region" description="Basic and acidic residues" evidence="1">
    <location>
        <begin position="157"/>
        <end position="169"/>
    </location>
</feature>
<dbReference type="SMART" id="SM00325">
    <property type="entry name" value="RhoGEF"/>
    <property type="match status" value="1"/>
</dbReference>
<sequence length="1474" mass="163595">MTNPQNTPITTGPSTPVVSFPATPHDRTSAMPPSLPPPPRSPSASTSRLRRAVMNPKATPIPPVPMTPKSSSASRPQPPPVTPKAKPKPILKSVLSGSSSSTIIPNGQSAEPNSPSKGSPSRSSRLMRSVLGKKGGRAIPGPQPGAVTPNSASNSSTRDRERSRTDPGHVSKIPTRSPYLSRTPQPNLFSSSIPRQPSTNLNERHPSSLRAEAVQVNRRAHNDSGSELELWSERGRALVVTNAEIVPSSSESNSETDGDLVGDSPVSKVQTSWGRSPGRFAKNAYTRPGQQSSTPPEKVGLGLGISEPKMEEFYNSRDVGFRDSFRRSSGTSHTRVIDEKRTYPGERSQKPADAPSGSMTHTISGRKSPRELIGDHEGQRSTEILANPWEIHNLEMEDSERRRRNALMGIVNELENGLSTLNRRNDTDESFDSEYTGQQGLAISGSTEMQDYVGTVGGNWNVNGRQRSTSRPSQLRQRSSINYPTEVHIIADSQRGGLLRTSPRPNYSDNMAKGNINYSTRIDDETHGDDDVSASEYTSEEEEDLNDDHFEDITPKLPLSLRQSRPAFSLSQNHTRPSPDPKTPLSSHWQRRELSFSSSNSTLRHVPGRSISDNRGSVGGTGSTDGQRYEHSTPPQAPRRRSLYGDARVPSVSLAAGSDTRRTRPISGVSRPRDDHPLSETYSHHQNMNFLEAQEREEFGLPPSSSEASELLSRAESVSSLESRRWQDGGEGFSFGAEAIFKHLTEVGAGRLDNTASSTRRETKSGDVPVLNQHESTPMHSSHTSPNLYPSQTRTTLSASSSAQSIYEDNVPVQPWQHRERDLYPLDHSPDIRTWRSTLPASAYRSLLERYGETEMNRQEIIWDICESEQAFIKRLRTVVDLFIRPLRLQDSRKWISGVPSDVARLFDWLEDIVNLHSQIFSALHMARARQYPLVMRIAEVLRGFVPRLEVHQPYLVRVDEVTTAIKRIVTNPQNDFGEFIRIQQERQECQEWSLETVLISPVNRLSQYPVRFRRLWDATPRNHLDHISTFSLLHSTETMIHIMREVKIREEEYDLVKDIMSRIHGLPPSVQLARRERRFLARGRLLRAFGSDKLRAIKDANYVYPSFGPATVDELRSPGSKVSRAVQNGSVQRQSRLINAVKGWKASPSLRSDSLRSTASSTFSTDTYLTVSSSTPPISPMSPFDSSRDTAISESTGKWSGNRTLPSSQQNFSTLSASTSDSLKHTPVQAFVFTDLIVLASSTRNANKSQANATGNEAERETWSLLDDSGICRILGVVEERENIILDLLPMDTDDLQTGVIPDSVPVISITFTVPSSSSTGKVFNSTTVKDIHTKWLSAFRHILPMGQNVDLDLDSQQSVMTILASGLPLPKSPSVQIEEVLLGIGSDSQEQEREERGWWSLRFQTVLREMQKTDISFAEAPGSLASGFLSSTGAARARKGASQPRRLKLPSMSSSESVAFKNQVPEERRRFR</sequence>
<dbReference type="EMBL" id="SGPL01000072">
    <property type="protein sequence ID" value="THH18555.1"/>
    <property type="molecule type" value="Genomic_DNA"/>
</dbReference>
<feature type="compositionally biased region" description="Basic and acidic residues" evidence="1">
    <location>
        <begin position="368"/>
        <end position="380"/>
    </location>
</feature>
<feature type="compositionally biased region" description="Polar residues" evidence="1">
    <location>
        <begin position="102"/>
        <end position="113"/>
    </location>
</feature>
<dbReference type="InterPro" id="IPR035899">
    <property type="entry name" value="DBL_dom_sf"/>
</dbReference>
<dbReference type="Proteomes" id="UP000310158">
    <property type="component" value="Unassembled WGS sequence"/>
</dbReference>
<accession>A0A4S4M132</accession>
<dbReference type="PANTHER" id="PTHR12673:SF159">
    <property type="entry name" value="LD03170P"/>
    <property type="match status" value="1"/>
</dbReference>
<dbReference type="InterPro" id="IPR000219">
    <property type="entry name" value="DH_dom"/>
</dbReference>
<reference evidence="3 4" key="1">
    <citation type="submission" date="2019-02" db="EMBL/GenBank/DDBJ databases">
        <title>Genome sequencing of the rare red list fungi Bondarzewia mesenterica.</title>
        <authorList>
            <person name="Buettner E."/>
            <person name="Kellner H."/>
        </authorList>
    </citation>
    <scope>NUCLEOTIDE SEQUENCE [LARGE SCALE GENOMIC DNA]</scope>
    <source>
        <strain evidence="3 4">DSM 108281</strain>
    </source>
</reference>
<dbReference type="Pfam" id="PF00621">
    <property type="entry name" value="RhoGEF"/>
    <property type="match status" value="1"/>
</dbReference>
<proteinExistence type="predicted"/>
<dbReference type="GO" id="GO:0005737">
    <property type="term" value="C:cytoplasm"/>
    <property type="evidence" value="ECO:0007669"/>
    <property type="project" value="TreeGrafter"/>
</dbReference>
<feature type="compositionally biased region" description="Polar residues" evidence="1">
    <location>
        <begin position="773"/>
        <end position="807"/>
    </location>
</feature>
<evidence type="ECO:0000256" key="1">
    <source>
        <dbReference type="SAM" id="MobiDB-lite"/>
    </source>
</evidence>
<feature type="region of interest" description="Disordered" evidence="1">
    <location>
        <begin position="495"/>
        <end position="514"/>
    </location>
</feature>
<dbReference type="OrthoDB" id="1716625at2759"/>
<feature type="compositionally biased region" description="Basic and acidic residues" evidence="1">
    <location>
        <begin position="335"/>
        <end position="350"/>
    </location>
</feature>
<name>A0A4S4M132_9AGAM</name>
<dbReference type="CDD" id="cd00160">
    <property type="entry name" value="RhoGEF"/>
    <property type="match status" value="1"/>
</dbReference>
<feature type="region of interest" description="Disordered" evidence="1">
    <location>
        <begin position="752"/>
        <end position="811"/>
    </location>
</feature>
<evidence type="ECO:0000313" key="3">
    <source>
        <dbReference type="EMBL" id="THH18555.1"/>
    </source>
</evidence>
<feature type="compositionally biased region" description="Polar residues" evidence="1">
    <location>
        <begin position="1190"/>
        <end position="1215"/>
    </location>
</feature>
<dbReference type="GO" id="GO:0005085">
    <property type="term" value="F:guanyl-nucleotide exchange factor activity"/>
    <property type="evidence" value="ECO:0007669"/>
    <property type="project" value="InterPro"/>
</dbReference>
<gene>
    <name evidence="3" type="ORF">EW146_g2465</name>
</gene>
<feature type="region of interest" description="Disordered" evidence="1">
    <location>
        <begin position="246"/>
        <end position="303"/>
    </location>
</feature>
<feature type="compositionally biased region" description="Acidic residues" evidence="1">
    <location>
        <begin position="526"/>
        <end position="546"/>
    </location>
</feature>
<feature type="compositionally biased region" description="Low complexity" evidence="1">
    <location>
        <begin position="114"/>
        <end position="124"/>
    </location>
</feature>
<feature type="region of interest" description="Disordered" evidence="1">
    <location>
        <begin position="322"/>
        <end position="381"/>
    </location>
</feature>
<keyword evidence="4" id="KW-1185">Reference proteome</keyword>
<dbReference type="PANTHER" id="PTHR12673">
    <property type="entry name" value="FACIOGENITAL DYSPLASIA PROTEIN"/>
    <property type="match status" value="1"/>
</dbReference>
<dbReference type="Gene3D" id="1.20.900.10">
    <property type="entry name" value="Dbl homology (DH) domain"/>
    <property type="match status" value="1"/>
</dbReference>
<feature type="region of interest" description="Disordered" evidence="1">
    <location>
        <begin position="519"/>
        <end position="681"/>
    </location>
</feature>
<feature type="region of interest" description="Disordered" evidence="1">
    <location>
        <begin position="1"/>
        <end position="231"/>
    </location>
</feature>
<evidence type="ECO:0000259" key="2">
    <source>
        <dbReference type="PROSITE" id="PS50010"/>
    </source>
</evidence>
<dbReference type="PROSITE" id="PS50010">
    <property type="entry name" value="DH_2"/>
    <property type="match status" value="1"/>
</dbReference>
<organism evidence="3 4">
    <name type="scientific">Bondarzewia mesenterica</name>
    <dbReference type="NCBI Taxonomy" id="1095465"/>
    <lineage>
        <taxon>Eukaryota</taxon>
        <taxon>Fungi</taxon>
        <taxon>Dikarya</taxon>
        <taxon>Basidiomycota</taxon>
        <taxon>Agaricomycotina</taxon>
        <taxon>Agaricomycetes</taxon>
        <taxon>Russulales</taxon>
        <taxon>Bondarzewiaceae</taxon>
        <taxon>Bondarzewia</taxon>
    </lineage>
</organism>
<feature type="compositionally biased region" description="Polar residues" evidence="1">
    <location>
        <begin position="178"/>
        <end position="201"/>
    </location>
</feature>
<evidence type="ECO:0000313" key="4">
    <source>
        <dbReference type="Proteomes" id="UP000310158"/>
    </source>
</evidence>
<dbReference type="SUPFAM" id="SSF48065">
    <property type="entry name" value="DBL homology domain (DH-domain)"/>
    <property type="match status" value="1"/>
</dbReference>